<evidence type="ECO:0000259" key="5">
    <source>
        <dbReference type="PROSITE" id="PS50071"/>
    </source>
</evidence>
<evidence type="ECO:0000256" key="3">
    <source>
        <dbReference type="ARBA" id="ARBA00023242"/>
    </source>
</evidence>
<reference evidence="6 7" key="1">
    <citation type="submission" date="2016-08" db="EMBL/GenBank/DDBJ databases">
        <title>Genomes of anaerobic fungi encode conserved fungal cellulosomes for biomass hydrolysis.</title>
        <authorList>
            <consortium name="DOE Joint Genome Institute"/>
            <person name="Haitjema C.H."/>
            <person name="Gilmore S.P."/>
            <person name="Henske J.K."/>
            <person name="Solomon K.V."/>
            <person name="De Groot R."/>
            <person name="Kuo A."/>
            <person name="Mondo S.J."/>
            <person name="Salamov A.A."/>
            <person name="Labutti K."/>
            <person name="Zhao Z."/>
            <person name="Chiniquy J."/>
            <person name="Barry K."/>
            <person name="Brewer H.M."/>
            <person name="Purvine S.O."/>
            <person name="Wright A.T."/>
            <person name="Boxma B."/>
            <person name="Van Alen T."/>
            <person name="Hackstein J.H."/>
            <person name="Baker S.E."/>
            <person name="Grigoriev I.V."/>
            <person name="O'Malley M.A."/>
        </authorList>
    </citation>
    <scope>NUCLEOTIDE SEQUENCE [LARGE SCALE GENOMIC DNA]</scope>
    <source>
        <strain evidence="7">finn</strain>
    </source>
</reference>
<keyword evidence="1 4" id="KW-0238">DNA-binding</keyword>
<dbReference type="EMBL" id="MCFH01000100">
    <property type="protein sequence ID" value="ORX40343.1"/>
    <property type="molecule type" value="Genomic_DNA"/>
</dbReference>
<dbReference type="OrthoDB" id="10056939at2759"/>
<dbReference type="GO" id="GO:0006355">
    <property type="term" value="P:regulation of DNA-templated transcription"/>
    <property type="evidence" value="ECO:0007669"/>
    <property type="project" value="InterPro"/>
</dbReference>
<gene>
    <name evidence="6" type="ORF">BCR36DRAFT_375501</name>
</gene>
<accession>A0A1Y1UQM0</accession>
<dbReference type="Pfam" id="PF05920">
    <property type="entry name" value="Homeobox_KN"/>
    <property type="match status" value="1"/>
</dbReference>
<evidence type="ECO:0000256" key="4">
    <source>
        <dbReference type="PROSITE-ProRule" id="PRU00108"/>
    </source>
</evidence>
<evidence type="ECO:0000256" key="1">
    <source>
        <dbReference type="ARBA" id="ARBA00023125"/>
    </source>
</evidence>
<dbReference type="CDD" id="cd00086">
    <property type="entry name" value="homeodomain"/>
    <property type="match status" value="1"/>
</dbReference>
<reference evidence="6 7" key="2">
    <citation type="submission" date="2016-08" db="EMBL/GenBank/DDBJ databases">
        <title>Pervasive Adenine N6-methylation of Active Genes in Fungi.</title>
        <authorList>
            <consortium name="DOE Joint Genome Institute"/>
            <person name="Mondo S.J."/>
            <person name="Dannebaum R.O."/>
            <person name="Kuo R.C."/>
            <person name="Labutti K."/>
            <person name="Haridas S."/>
            <person name="Kuo A."/>
            <person name="Salamov A."/>
            <person name="Ahrendt S.R."/>
            <person name="Lipzen A."/>
            <person name="Sullivan W."/>
            <person name="Andreopoulos W.B."/>
            <person name="Clum A."/>
            <person name="Lindquist E."/>
            <person name="Daum C."/>
            <person name="Ramamoorthy G.K."/>
            <person name="Gryganskyi A."/>
            <person name="Culley D."/>
            <person name="Magnuson J.K."/>
            <person name="James T.Y."/>
            <person name="O'Malley M.A."/>
            <person name="Stajich J.E."/>
            <person name="Spatafora J.W."/>
            <person name="Visel A."/>
            <person name="Grigoriev I.V."/>
        </authorList>
    </citation>
    <scope>NUCLEOTIDE SEQUENCE [LARGE SCALE GENOMIC DNA]</scope>
    <source>
        <strain evidence="7">finn</strain>
    </source>
</reference>
<dbReference type="PANTHER" id="PTHR11850">
    <property type="entry name" value="HOMEOBOX PROTEIN TRANSCRIPTION FACTORS"/>
    <property type="match status" value="1"/>
</dbReference>
<evidence type="ECO:0000313" key="7">
    <source>
        <dbReference type="Proteomes" id="UP000193719"/>
    </source>
</evidence>
<evidence type="ECO:0000256" key="2">
    <source>
        <dbReference type="ARBA" id="ARBA00023155"/>
    </source>
</evidence>
<feature type="domain" description="Homeobox" evidence="5">
    <location>
        <begin position="183"/>
        <end position="241"/>
    </location>
</feature>
<dbReference type="Gene3D" id="1.10.10.60">
    <property type="entry name" value="Homeodomain-like"/>
    <property type="match status" value="1"/>
</dbReference>
<comment type="subcellular location">
    <subcellularLocation>
        <location evidence="4">Nucleus</location>
    </subcellularLocation>
</comment>
<dbReference type="InterPro" id="IPR050224">
    <property type="entry name" value="TALE_homeobox"/>
</dbReference>
<proteinExistence type="predicted"/>
<dbReference type="AlphaFoldDB" id="A0A1Y1UQM0"/>
<organism evidence="6 7">
    <name type="scientific">Piromyces finnis</name>
    <dbReference type="NCBI Taxonomy" id="1754191"/>
    <lineage>
        <taxon>Eukaryota</taxon>
        <taxon>Fungi</taxon>
        <taxon>Fungi incertae sedis</taxon>
        <taxon>Chytridiomycota</taxon>
        <taxon>Chytridiomycota incertae sedis</taxon>
        <taxon>Neocallimastigomycetes</taxon>
        <taxon>Neocallimastigales</taxon>
        <taxon>Neocallimastigaceae</taxon>
        <taxon>Piromyces</taxon>
    </lineage>
</organism>
<keyword evidence="2 4" id="KW-0371">Homeobox</keyword>
<sequence>MNSKKSLSNTSNNFLESPNPIFKRNSTLSNKLLSDIITNDNTAVSSFPLKLPEISKRKNDLIQNISRNSRQNNNSLFSNLSSQDSFSIENTSPILNNASSMPVPIIDPSFISSSCLSFELFSFNDIFTSFYYSNSIIAESCSNLPTNQNQNINQNLCNYKRSAKNTYSNTILKEKKQKNKCGNSKNRKRTKFSNRVTNILKEWFSNHSFPYPTIIEKKRLCEATGLTMLNIWFINARHRYT</sequence>
<dbReference type="InterPro" id="IPR008422">
    <property type="entry name" value="KN_HD"/>
</dbReference>
<dbReference type="GO" id="GO:0003677">
    <property type="term" value="F:DNA binding"/>
    <property type="evidence" value="ECO:0007669"/>
    <property type="project" value="UniProtKB-UniRule"/>
</dbReference>
<dbReference type="Proteomes" id="UP000193719">
    <property type="component" value="Unassembled WGS sequence"/>
</dbReference>
<evidence type="ECO:0000313" key="6">
    <source>
        <dbReference type="EMBL" id="ORX40343.1"/>
    </source>
</evidence>
<dbReference type="STRING" id="1754191.A0A1Y1UQM0"/>
<dbReference type="InterPro" id="IPR009057">
    <property type="entry name" value="Homeodomain-like_sf"/>
</dbReference>
<name>A0A1Y1UQM0_9FUNG</name>
<comment type="caution">
    <text evidence="6">The sequence shown here is derived from an EMBL/GenBank/DDBJ whole genome shotgun (WGS) entry which is preliminary data.</text>
</comment>
<dbReference type="PROSITE" id="PS50071">
    <property type="entry name" value="HOMEOBOX_2"/>
    <property type="match status" value="1"/>
</dbReference>
<protein>
    <recommendedName>
        <fullName evidence="5">Homeobox domain-containing protein</fullName>
    </recommendedName>
</protein>
<dbReference type="SUPFAM" id="SSF46689">
    <property type="entry name" value="Homeodomain-like"/>
    <property type="match status" value="1"/>
</dbReference>
<keyword evidence="7" id="KW-1185">Reference proteome</keyword>
<keyword evidence="3 4" id="KW-0539">Nucleus</keyword>
<dbReference type="GO" id="GO:0005634">
    <property type="term" value="C:nucleus"/>
    <property type="evidence" value="ECO:0007669"/>
    <property type="project" value="UniProtKB-SubCell"/>
</dbReference>
<dbReference type="InterPro" id="IPR001356">
    <property type="entry name" value="HD"/>
</dbReference>